<proteinExistence type="inferred from homology"/>
<dbReference type="GO" id="GO:0005212">
    <property type="term" value="F:structural constituent of eye lens"/>
    <property type="evidence" value="ECO:0007669"/>
    <property type="project" value="UniProtKB-KW"/>
</dbReference>
<dbReference type="FunFam" id="3.40.30.10:FF:000035">
    <property type="entry name" value="hematopoietic prostaglandin D synthase"/>
    <property type="match status" value="1"/>
</dbReference>
<evidence type="ECO:0000259" key="7">
    <source>
        <dbReference type="PROSITE" id="PS50404"/>
    </source>
</evidence>
<dbReference type="AlphaFoldDB" id="A0A6J8E568"/>
<feature type="domain" description="GST N-terminal" evidence="7">
    <location>
        <begin position="2"/>
        <end position="79"/>
    </location>
</feature>
<dbReference type="Proteomes" id="UP000507470">
    <property type="component" value="Unassembled WGS sequence"/>
</dbReference>
<evidence type="ECO:0000256" key="6">
    <source>
        <dbReference type="ARBA" id="ARBA00049616"/>
    </source>
</evidence>
<comment type="function">
    <text evidence="6">S-crystallins are structural components of squids and octopi eye lens. Contains relatively little if any GST activity.</text>
</comment>
<evidence type="ECO:0000313" key="9">
    <source>
        <dbReference type="EMBL" id="CAC5415517.1"/>
    </source>
</evidence>
<dbReference type="SUPFAM" id="SSF47616">
    <property type="entry name" value="GST C-terminal domain-like"/>
    <property type="match status" value="1"/>
</dbReference>
<reference evidence="9 10" key="1">
    <citation type="submission" date="2020-06" db="EMBL/GenBank/DDBJ databases">
        <authorList>
            <person name="Li R."/>
            <person name="Bekaert M."/>
        </authorList>
    </citation>
    <scope>NUCLEOTIDE SEQUENCE [LARGE SCALE GENOMIC DNA]</scope>
    <source>
        <strain evidence="10">wild</strain>
    </source>
</reference>
<dbReference type="GO" id="GO:0006749">
    <property type="term" value="P:glutathione metabolic process"/>
    <property type="evidence" value="ECO:0007669"/>
    <property type="project" value="TreeGrafter"/>
</dbReference>
<dbReference type="InterPro" id="IPR036282">
    <property type="entry name" value="Glutathione-S-Trfase_C_sf"/>
</dbReference>
<dbReference type="Pfam" id="PF14497">
    <property type="entry name" value="GST_C_3"/>
    <property type="match status" value="1"/>
</dbReference>
<evidence type="ECO:0000256" key="3">
    <source>
        <dbReference type="ARBA" id="ARBA00022613"/>
    </source>
</evidence>
<dbReference type="InterPro" id="IPR004046">
    <property type="entry name" value="GST_C"/>
</dbReference>
<evidence type="ECO:0000313" key="10">
    <source>
        <dbReference type="Proteomes" id="UP000507470"/>
    </source>
</evidence>
<dbReference type="CDD" id="cd03192">
    <property type="entry name" value="GST_C_Sigma_like"/>
    <property type="match status" value="1"/>
</dbReference>
<dbReference type="Gene3D" id="3.40.30.10">
    <property type="entry name" value="Glutaredoxin"/>
    <property type="match status" value="1"/>
</dbReference>
<name>A0A6J8E568_MYTCO</name>
<evidence type="ECO:0000256" key="1">
    <source>
        <dbReference type="ARBA" id="ARBA00007409"/>
    </source>
</evidence>
<accession>A0A6J8E568</accession>
<dbReference type="OrthoDB" id="414243at2759"/>
<dbReference type="SFLD" id="SFLDG01205">
    <property type="entry name" value="AMPS.1"/>
    <property type="match status" value="1"/>
</dbReference>
<keyword evidence="4 9" id="KW-0808">Transferase</keyword>
<comment type="similarity">
    <text evidence="1">Belongs to the GST superfamily.</text>
</comment>
<keyword evidence="9" id="KW-0413">Isomerase</keyword>
<dbReference type="SFLD" id="SFLDG00363">
    <property type="entry name" value="AMPS_(cytGST):_Alpha-__Mu-__Pi"/>
    <property type="match status" value="1"/>
</dbReference>
<dbReference type="Pfam" id="PF02798">
    <property type="entry name" value="GST_N"/>
    <property type="match status" value="1"/>
</dbReference>
<dbReference type="FunFam" id="1.20.1050.10:FF:000030">
    <property type="entry name" value="Glutathione S-transferase S1"/>
    <property type="match status" value="1"/>
</dbReference>
<dbReference type="EMBL" id="CACVKT020008447">
    <property type="protein sequence ID" value="CAC5415517.1"/>
    <property type="molecule type" value="Genomic_DNA"/>
</dbReference>
<feature type="domain" description="GST C-terminal" evidence="8">
    <location>
        <begin position="81"/>
        <end position="206"/>
    </location>
</feature>
<dbReference type="GO" id="GO:0016853">
    <property type="term" value="F:isomerase activity"/>
    <property type="evidence" value="ECO:0007669"/>
    <property type="project" value="UniProtKB-KW"/>
</dbReference>
<dbReference type="CDD" id="cd03039">
    <property type="entry name" value="GST_N_Sigma_like"/>
    <property type="match status" value="1"/>
</dbReference>
<dbReference type="InterPro" id="IPR004045">
    <property type="entry name" value="Glutathione_S-Trfase_N"/>
</dbReference>
<dbReference type="GO" id="GO:0004364">
    <property type="term" value="F:glutathione transferase activity"/>
    <property type="evidence" value="ECO:0007669"/>
    <property type="project" value="UniProtKB-EC"/>
</dbReference>
<dbReference type="EC" id="2.5.1.18" evidence="2"/>
<dbReference type="SUPFAM" id="SSF52833">
    <property type="entry name" value="Thioredoxin-like"/>
    <property type="match status" value="1"/>
</dbReference>
<evidence type="ECO:0000256" key="5">
    <source>
        <dbReference type="ARBA" id="ARBA00047960"/>
    </source>
</evidence>
<evidence type="ECO:0000256" key="2">
    <source>
        <dbReference type="ARBA" id="ARBA00012452"/>
    </source>
</evidence>
<protein>
    <recommendedName>
        <fullName evidence="2">glutathione transferase</fullName>
        <ecNumber evidence="2">2.5.1.18</ecNumber>
    </recommendedName>
</protein>
<comment type="catalytic activity">
    <reaction evidence="5">
        <text>RX + glutathione = an S-substituted glutathione + a halide anion + H(+)</text>
        <dbReference type="Rhea" id="RHEA:16437"/>
        <dbReference type="ChEBI" id="CHEBI:15378"/>
        <dbReference type="ChEBI" id="CHEBI:16042"/>
        <dbReference type="ChEBI" id="CHEBI:17792"/>
        <dbReference type="ChEBI" id="CHEBI:57925"/>
        <dbReference type="ChEBI" id="CHEBI:90779"/>
        <dbReference type="EC" id="2.5.1.18"/>
    </reaction>
</comment>
<dbReference type="InterPro" id="IPR036249">
    <property type="entry name" value="Thioredoxin-like_sf"/>
</dbReference>
<dbReference type="SFLD" id="SFLDS00019">
    <property type="entry name" value="Glutathione_Transferase_(cytos"/>
    <property type="match status" value="1"/>
</dbReference>
<evidence type="ECO:0000256" key="4">
    <source>
        <dbReference type="ARBA" id="ARBA00022679"/>
    </source>
</evidence>
<dbReference type="InterPro" id="IPR040079">
    <property type="entry name" value="Glutathione_S-Trfase"/>
</dbReference>
<keyword evidence="3" id="KW-0273">Eye lens protein</keyword>
<evidence type="ECO:0000259" key="8">
    <source>
        <dbReference type="PROSITE" id="PS50405"/>
    </source>
</evidence>
<organism evidence="9 10">
    <name type="scientific">Mytilus coruscus</name>
    <name type="common">Sea mussel</name>
    <dbReference type="NCBI Taxonomy" id="42192"/>
    <lineage>
        <taxon>Eukaryota</taxon>
        <taxon>Metazoa</taxon>
        <taxon>Spiralia</taxon>
        <taxon>Lophotrochozoa</taxon>
        <taxon>Mollusca</taxon>
        <taxon>Bivalvia</taxon>
        <taxon>Autobranchia</taxon>
        <taxon>Pteriomorphia</taxon>
        <taxon>Mytilida</taxon>
        <taxon>Mytiloidea</taxon>
        <taxon>Mytilidae</taxon>
        <taxon>Mytilinae</taxon>
        <taxon>Mytilus</taxon>
    </lineage>
</organism>
<dbReference type="InterPro" id="IPR050213">
    <property type="entry name" value="GST_superfamily"/>
</dbReference>
<dbReference type="PANTHER" id="PTHR11571">
    <property type="entry name" value="GLUTATHIONE S-TRANSFERASE"/>
    <property type="match status" value="1"/>
</dbReference>
<dbReference type="InterPro" id="IPR010987">
    <property type="entry name" value="Glutathione-S-Trfase_C-like"/>
</dbReference>
<dbReference type="PROSITE" id="PS50405">
    <property type="entry name" value="GST_CTER"/>
    <property type="match status" value="1"/>
</dbReference>
<keyword evidence="10" id="KW-1185">Reference proteome</keyword>
<dbReference type="PROSITE" id="PS50404">
    <property type="entry name" value="GST_NTER"/>
    <property type="match status" value="1"/>
</dbReference>
<dbReference type="Gene3D" id="1.20.1050.10">
    <property type="match status" value="1"/>
</dbReference>
<dbReference type="PANTHER" id="PTHR11571:SF224">
    <property type="entry name" value="HEMATOPOIETIC PROSTAGLANDIN D SYNTHASE"/>
    <property type="match status" value="1"/>
</dbReference>
<sequence>MPVYKLIYFACKGRGELVRLLLSIADQEFEDVRITEEAWPEYKSKTPFEQLPLLAIDGKEMSQSGAMHRYLAREFGLYGKNNSENTQCDVVLETVQDVQTEFSNHFYAFDDIQKKEDIAKNILENFFPKFLKFMDKLIKDNGAGYLVGSELTVADLAYFDIQDRLKTNIGDCKEIENYPDLLKLVEKVQSIPSIKKWLNKRPNTDL</sequence>
<gene>
    <name evidence="9" type="ORF">MCOR_48211</name>
</gene>